<organism evidence="2 3">
    <name type="scientific">Haemophilus parainfluenzae</name>
    <dbReference type="NCBI Taxonomy" id="729"/>
    <lineage>
        <taxon>Bacteria</taxon>
        <taxon>Pseudomonadati</taxon>
        <taxon>Pseudomonadota</taxon>
        <taxon>Gammaproteobacteria</taxon>
        <taxon>Pasteurellales</taxon>
        <taxon>Pasteurellaceae</taxon>
        <taxon>Haemophilus</taxon>
    </lineage>
</organism>
<feature type="domain" description="Glycosyltransferase 2-like" evidence="1">
    <location>
        <begin position="8"/>
        <end position="123"/>
    </location>
</feature>
<dbReference type="AlphaFoldDB" id="A0A7M1NY67"/>
<keyword evidence="2" id="KW-0808">Transferase</keyword>
<dbReference type="EMBL" id="CP063120">
    <property type="protein sequence ID" value="QOR17893.1"/>
    <property type="molecule type" value="Genomic_DNA"/>
</dbReference>
<evidence type="ECO:0000313" key="3">
    <source>
        <dbReference type="Proteomes" id="UP000595009"/>
    </source>
</evidence>
<accession>A0A7M1NY67</accession>
<dbReference type="PANTHER" id="PTHR43685">
    <property type="entry name" value="GLYCOSYLTRANSFERASE"/>
    <property type="match status" value="1"/>
</dbReference>
<dbReference type="Gene3D" id="3.90.550.10">
    <property type="entry name" value="Spore Coat Polysaccharide Biosynthesis Protein SpsA, Chain A"/>
    <property type="match status" value="1"/>
</dbReference>
<dbReference type="InterPro" id="IPR001173">
    <property type="entry name" value="Glyco_trans_2-like"/>
</dbReference>
<evidence type="ECO:0000313" key="2">
    <source>
        <dbReference type="EMBL" id="QOR17893.1"/>
    </source>
</evidence>
<protein>
    <submittedName>
        <fullName evidence="2">Glycosyltransferase family 2 protein</fullName>
    </submittedName>
</protein>
<dbReference type="InterPro" id="IPR029044">
    <property type="entry name" value="Nucleotide-diphossugar_trans"/>
</dbReference>
<dbReference type="PANTHER" id="PTHR43685:SF2">
    <property type="entry name" value="GLYCOSYLTRANSFERASE 2-LIKE DOMAIN-CONTAINING PROTEIN"/>
    <property type="match status" value="1"/>
</dbReference>
<dbReference type="CDD" id="cd00761">
    <property type="entry name" value="Glyco_tranf_GTA_type"/>
    <property type="match status" value="1"/>
</dbReference>
<dbReference type="SUPFAM" id="SSF53448">
    <property type="entry name" value="Nucleotide-diphospho-sugar transferases"/>
    <property type="match status" value="1"/>
</dbReference>
<proteinExistence type="predicted"/>
<dbReference type="Pfam" id="PF00535">
    <property type="entry name" value="Glycos_transf_2"/>
    <property type="match status" value="1"/>
</dbReference>
<evidence type="ECO:0000259" key="1">
    <source>
        <dbReference type="Pfam" id="PF00535"/>
    </source>
</evidence>
<sequence length="271" mass="29774">MNLPLIDVVIPCYNTEQTLVRAVESVLQQNNLGHLWLIDDASTDNTFALALQLAEQYPNRISIEQLPKNSGVAMARNWGAMLSAKSAVDFVAFLDADDAYEPGALEVAAATFHFQPDTSVVRLALKPINLAQRYAEHPNFDQAWQYMRMTCGGNIVFNKAFFLACGGFPTHQLFRELGGEDGALGIATTKTAKVATLFEDVGVLHFCREGMHAERLLDGLLFGKQDPAITAEKMAEAEQVTSTICRRIEALKCGLNSAEIGIRPLVVERTE</sequence>
<dbReference type="GO" id="GO:0016740">
    <property type="term" value="F:transferase activity"/>
    <property type="evidence" value="ECO:0007669"/>
    <property type="project" value="UniProtKB-KW"/>
</dbReference>
<gene>
    <name evidence="2" type="ORF">INP94_03165</name>
</gene>
<name>A0A7M1NY67_HAEPA</name>
<dbReference type="Proteomes" id="UP000595009">
    <property type="component" value="Chromosome"/>
</dbReference>
<reference evidence="2 3" key="1">
    <citation type="submission" date="2020-10" db="EMBL/GenBank/DDBJ databases">
        <title>Genomic diversity and antimicrobial resistance of Haemophilus colonising the airways of young children with cystic fibrosis.</title>
        <authorList>
            <person name="Watts S.C."/>
            <person name="Judd L.M."/>
            <person name="Carzino R."/>
            <person name="Ranganathan S."/>
            <person name="Holt K.E."/>
        </authorList>
    </citation>
    <scope>NUCLEOTIDE SEQUENCE [LARGE SCALE GENOMIC DNA]</scope>
    <source>
        <strain evidence="2 3">M1C137_2</strain>
    </source>
</reference>
<dbReference type="RefSeq" id="WP_197544013.1">
    <property type="nucleotide sequence ID" value="NZ_CP063120.1"/>
</dbReference>
<dbReference type="InterPro" id="IPR050834">
    <property type="entry name" value="Glycosyltransf_2"/>
</dbReference>